<dbReference type="EMBL" id="DSFE01000106">
    <property type="protein sequence ID" value="HEU98206.1"/>
    <property type="molecule type" value="Genomic_DNA"/>
</dbReference>
<dbReference type="GO" id="GO:0003899">
    <property type="term" value="F:DNA-directed RNA polymerase activity"/>
    <property type="evidence" value="ECO:0007669"/>
    <property type="project" value="UniProtKB-UniRule"/>
</dbReference>
<comment type="similarity">
    <text evidence="1 11 12">Belongs to the eukaryotic-type primase small subunit family.</text>
</comment>
<keyword evidence="2 11" id="KW-0240">DNA-directed RNA polymerase</keyword>
<evidence type="ECO:0000256" key="5">
    <source>
        <dbReference type="ARBA" id="ARBA00022695"/>
    </source>
</evidence>
<comment type="subunit">
    <text evidence="11">Heterodimer of a small subunit (PriS) and a large subunit (PriL).</text>
</comment>
<dbReference type="PANTHER" id="PTHR10536">
    <property type="entry name" value="DNA PRIMASE SMALL SUBUNIT"/>
    <property type="match status" value="1"/>
</dbReference>
<dbReference type="HAMAP" id="MF_00700">
    <property type="entry name" value="DNA_primase_sml_arc"/>
    <property type="match status" value="1"/>
</dbReference>
<protein>
    <recommendedName>
        <fullName evidence="11">DNA primase small subunit PriS</fullName>
        <ecNumber evidence="11">2.7.7.-</ecNumber>
    </recommendedName>
</protein>
<comment type="function">
    <text evidence="11">Catalytic subunit of DNA primase, an RNA polymerase that catalyzes the synthesis of short RNA molecules used as primers for DNA polymerase during DNA replication. The small subunit contains the primase catalytic core and has DNA synthesis activity on its own. Binding to the large subunit stabilizes and modulates the activity, increasing the rate of DNA synthesis while decreasing the length of the DNA fragments, and conferring RNA synthesis capability. The DNA polymerase activity may enable DNA primase to also catalyze primer extension after primer synthesis. May also play a role in DNA repair.</text>
</comment>
<feature type="active site" evidence="11">
    <location>
        <position position="101"/>
    </location>
</feature>
<dbReference type="InterPro" id="IPR014052">
    <property type="entry name" value="DNA_primase_ssu_euk/arc"/>
</dbReference>
<keyword evidence="7 11" id="KW-0479">Metal-binding</keyword>
<evidence type="ECO:0000256" key="8">
    <source>
        <dbReference type="ARBA" id="ARBA00022842"/>
    </source>
</evidence>
<dbReference type="Proteomes" id="UP000885664">
    <property type="component" value="Unassembled WGS sequence"/>
</dbReference>
<dbReference type="GO" id="GO:0046872">
    <property type="term" value="F:metal ion binding"/>
    <property type="evidence" value="ECO:0007669"/>
    <property type="project" value="UniProtKB-KW"/>
</dbReference>
<evidence type="ECO:0000256" key="13">
    <source>
        <dbReference type="RuleBase" id="RU004224"/>
    </source>
</evidence>
<comment type="caution">
    <text evidence="14">The sequence shown here is derived from an EMBL/GenBank/DDBJ whole genome shotgun (WGS) entry which is preliminary data.</text>
</comment>
<accession>A0A7C2UKS1</accession>
<gene>
    <name evidence="11" type="primary">priS</name>
    <name evidence="14" type="ORF">ENO36_05080</name>
</gene>
<dbReference type="GO" id="GO:0006269">
    <property type="term" value="P:DNA replication, synthesis of primer"/>
    <property type="evidence" value="ECO:0007669"/>
    <property type="project" value="UniProtKB-UniRule"/>
</dbReference>
<comment type="function">
    <text evidence="13">RNA polymerase that catalyzes the synthesis of short RNA molecules used as primers for DNA polymerase during DNA replication.</text>
</comment>
<keyword evidence="9 11" id="KW-0804">Transcription</keyword>
<evidence type="ECO:0000256" key="1">
    <source>
        <dbReference type="ARBA" id="ARBA00009762"/>
    </source>
</evidence>
<keyword evidence="5 11" id="KW-0548">Nucleotidyltransferase</keyword>
<evidence type="ECO:0000256" key="4">
    <source>
        <dbReference type="ARBA" id="ARBA00022679"/>
    </source>
</evidence>
<keyword evidence="3 11" id="KW-0639">Primosome</keyword>
<feature type="active site" evidence="11">
    <location>
        <position position="103"/>
    </location>
</feature>
<dbReference type="Pfam" id="PF01896">
    <property type="entry name" value="DNA_primase_S"/>
    <property type="match status" value="1"/>
</dbReference>
<dbReference type="SUPFAM" id="SSF56747">
    <property type="entry name" value="Prim-pol domain"/>
    <property type="match status" value="1"/>
</dbReference>
<dbReference type="EC" id="2.7.7.-" evidence="11"/>
<evidence type="ECO:0000256" key="7">
    <source>
        <dbReference type="ARBA" id="ARBA00022723"/>
    </source>
</evidence>
<reference evidence="14" key="1">
    <citation type="journal article" date="2020" name="mSystems">
        <title>Genome- and Community-Level Interaction Insights into Carbon Utilization and Element Cycling Functions of Hydrothermarchaeota in Hydrothermal Sediment.</title>
        <authorList>
            <person name="Zhou Z."/>
            <person name="Liu Y."/>
            <person name="Xu W."/>
            <person name="Pan J."/>
            <person name="Luo Z.H."/>
            <person name="Li M."/>
        </authorList>
    </citation>
    <scope>NUCLEOTIDE SEQUENCE [LARGE SCALE GENOMIC DNA]</scope>
    <source>
        <strain evidence="14">SpSt-1259</strain>
    </source>
</reference>
<dbReference type="InterPro" id="IPR002755">
    <property type="entry name" value="DNA_primase_S"/>
</dbReference>
<proteinExistence type="inferred from homology"/>
<dbReference type="GO" id="GO:0000428">
    <property type="term" value="C:DNA-directed RNA polymerase complex"/>
    <property type="evidence" value="ECO:0007669"/>
    <property type="project" value="UniProtKB-KW"/>
</dbReference>
<evidence type="ECO:0000256" key="6">
    <source>
        <dbReference type="ARBA" id="ARBA00022705"/>
    </source>
</evidence>
<comment type="cofactor">
    <cofactor evidence="11">
        <name>Mg(2+)</name>
        <dbReference type="ChEBI" id="CHEBI:18420"/>
    </cofactor>
    <cofactor evidence="11">
        <name>Mn(2+)</name>
        <dbReference type="ChEBI" id="CHEBI:29035"/>
    </cofactor>
</comment>
<evidence type="ECO:0000313" key="14">
    <source>
        <dbReference type="EMBL" id="HEU98206.1"/>
    </source>
</evidence>
<organism evidence="14">
    <name type="scientific">Fervidicoccus fontis</name>
    <dbReference type="NCBI Taxonomy" id="683846"/>
    <lineage>
        <taxon>Archaea</taxon>
        <taxon>Thermoproteota</taxon>
        <taxon>Thermoprotei</taxon>
        <taxon>Fervidicoccales</taxon>
        <taxon>Fervidicoccaceae</taxon>
        <taxon>Fervidicoccus</taxon>
    </lineage>
</organism>
<evidence type="ECO:0000256" key="2">
    <source>
        <dbReference type="ARBA" id="ARBA00022478"/>
    </source>
</evidence>
<dbReference type="GO" id="GO:1990077">
    <property type="term" value="C:primosome complex"/>
    <property type="evidence" value="ECO:0007669"/>
    <property type="project" value="UniProtKB-KW"/>
</dbReference>
<evidence type="ECO:0000256" key="9">
    <source>
        <dbReference type="ARBA" id="ARBA00023163"/>
    </source>
</evidence>
<dbReference type="Gene3D" id="3.90.920.10">
    <property type="entry name" value="DNA primase, PRIM domain"/>
    <property type="match status" value="1"/>
</dbReference>
<sequence length="379" mass="43298">MLRREHPREKSIGWIKKKLIEYYSSNVFELPDNLSSREFAVQPLTTQSYIRHLSFKSERELRDYILKNPPLHLYYSSALYLFPEVREMESKGYIGSELIFDIDVDELSSCRLMEQLHVCLDCGHLMYGNKIKKCLKCGSQNVVEASPVSDECMKKGGEAALMLARILRKDFGFDEVRIYFSGNRGFHVRPLCDDECLKLNGEERREIVDYIKGVGLDLDKIAGFGKKEWLVPSPDEPGWRGRIGEAIYNKFGIKYGERITWSELQKKADVQELKSYISSATVEIDEKVTVDVHRLIRIPGSINGKLGLPVIKLNEADLSNFSIRCELSPFKEKVKVKMNVTITDKTIMGVKMSVYKGEEEEIPGCLAFPFILKGLADVS</sequence>
<feature type="active site" evidence="11">
    <location>
        <position position="285"/>
    </location>
</feature>
<keyword evidence="10 11" id="KW-0464">Manganese</keyword>
<dbReference type="InterPro" id="IPR023639">
    <property type="entry name" value="DNA_primase_ssu_PriS"/>
</dbReference>
<evidence type="ECO:0000256" key="11">
    <source>
        <dbReference type="HAMAP-Rule" id="MF_00700"/>
    </source>
</evidence>
<evidence type="ECO:0000256" key="12">
    <source>
        <dbReference type="RuleBase" id="RU003514"/>
    </source>
</evidence>
<keyword evidence="4 11" id="KW-0808">Transferase</keyword>
<dbReference type="CDD" id="cd04860">
    <property type="entry name" value="AE_Prim_S"/>
    <property type="match status" value="1"/>
</dbReference>
<keyword evidence="8 11" id="KW-0460">Magnesium</keyword>
<keyword evidence="6 11" id="KW-0235">DNA replication</keyword>
<evidence type="ECO:0000256" key="3">
    <source>
        <dbReference type="ARBA" id="ARBA00022515"/>
    </source>
</evidence>
<dbReference type="AlphaFoldDB" id="A0A7C2UKS1"/>
<name>A0A7C2UKS1_9CREN</name>
<evidence type="ECO:0000256" key="10">
    <source>
        <dbReference type="ARBA" id="ARBA00023211"/>
    </source>
</evidence>